<organism evidence="2 3">
    <name type="scientific">Nocardioides simplex</name>
    <name type="common">Arthrobacter simplex</name>
    <dbReference type="NCBI Taxonomy" id="2045"/>
    <lineage>
        <taxon>Bacteria</taxon>
        <taxon>Bacillati</taxon>
        <taxon>Actinomycetota</taxon>
        <taxon>Actinomycetes</taxon>
        <taxon>Propionibacteriales</taxon>
        <taxon>Nocardioidaceae</taxon>
        <taxon>Pimelobacter</taxon>
    </lineage>
</organism>
<dbReference type="HOGENOM" id="CLU_3236707_0_0_11"/>
<evidence type="ECO:0000313" key="3">
    <source>
        <dbReference type="Proteomes" id="UP000030300"/>
    </source>
</evidence>
<feature type="region of interest" description="Disordered" evidence="1">
    <location>
        <begin position="1"/>
        <end position="23"/>
    </location>
</feature>
<dbReference type="EMBL" id="CP009896">
    <property type="protein sequence ID" value="AJR18604.1"/>
    <property type="molecule type" value="Genomic_DNA"/>
</dbReference>
<accession>A0A0C5XCS6</accession>
<reference evidence="2 3" key="1">
    <citation type="journal article" date="2015" name="Genome Announc.">
        <title>Complete Genome Sequence of Steroid-Transforming Nocardioides simplex VKM Ac-2033D.</title>
        <authorList>
            <person name="Shtratnikova V.Y."/>
            <person name="Schelkunov M.I."/>
            <person name="Pekov Y.A."/>
            <person name="Fokina V.V."/>
            <person name="Logacheva M.D."/>
            <person name="Sokolov S.L."/>
            <person name="Bragin E.Y."/>
            <person name="Ashapkin V.V."/>
            <person name="Donova M.V."/>
        </authorList>
    </citation>
    <scope>NUCLEOTIDE SEQUENCE [LARGE SCALE GENOMIC DNA]</scope>
    <source>
        <strain evidence="2 3">VKM Ac-2033D</strain>
    </source>
</reference>
<dbReference type="Proteomes" id="UP000030300">
    <property type="component" value="Chromosome"/>
</dbReference>
<sequence length="43" mass="4425">MTTSPMRAGHDVEPAAGGPVKARLHEPTGVNVTAPHHGFAQPP</sequence>
<name>A0A0C5XCS6_NOCSI</name>
<proteinExistence type="predicted"/>
<dbReference type="AlphaFoldDB" id="A0A0C5XCS6"/>
<protein>
    <submittedName>
        <fullName evidence="2">Uncharacterized protein</fullName>
    </submittedName>
</protein>
<dbReference type="KEGG" id="psim:KR76_00132"/>
<keyword evidence="3" id="KW-1185">Reference proteome</keyword>
<evidence type="ECO:0000256" key="1">
    <source>
        <dbReference type="SAM" id="MobiDB-lite"/>
    </source>
</evidence>
<gene>
    <name evidence="2" type="ORF">KR76_00132</name>
</gene>
<evidence type="ECO:0000313" key="2">
    <source>
        <dbReference type="EMBL" id="AJR18604.1"/>
    </source>
</evidence>